<gene>
    <name evidence="2" type="ORF">UFOPK4061_00257</name>
</gene>
<dbReference type="InterPro" id="IPR051021">
    <property type="entry name" value="Mito_Ser/Thr_phosphatase"/>
</dbReference>
<dbReference type="AlphaFoldDB" id="A0A6J7P9N7"/>
<dbReference type="InterPro" id="IPR029033">
    <property type="entry name" value="His_PPase_superfam"/>
</dbReference>
<dbReference type="EMBL" id="CAFBPD010000030">
    <property type="protein sequence ID" value="CAB5000069.1"/>
    <property type="molecule type" value="Genomic_DNA"/>
</dbReference>
<name>A0A6J7P9N7_9ZZZZ</name>
<dbReference type="Pfam" id="PF00300">
    <property type="entry name" value="His_Phos_1"/>
    <property type="match status" value="1"/>
</dbReference>
<dbReference type="SUPFAM" id="SSF53254">
    <property type="entry name" value="Phosphoglycerate mutase-like"/>
    <property type="match status" value="1"/>
</dbReference>
<dbReference type="InterPro" id="IPR013078">
    <property type="entry name" value="His_Pase_superF_clade-1"/>
</dbReference>
<sequence>MPVVHLVRHGQASFGTDNYDLLSPRGGVQASAAGRELARRGVGAPMRTPVMVSGSLQRQRRTAEIIAGELGVDGAQLLTDERWNEFDAHALVDSRLGGAGASGGLTSQEFQVELDAEMRAWIDGASTSWVEFSGGALEALRDIAARTPKGSDAIVATSAGVTAAVVGELLGLDAHGVIALNRVSVNASITTVISGSRGLSLLTFNDHAHFIGEGDLLTNR</sequence>
<organism evidence="2">
    <name type="scientific">freshwater metagenome</name>
    <dbReference type="NCBI Taxonomy" id="449393"/>
    <lineage>
        <taxon>unclassified sequences</taxon>
        <taxon>metagenomes</taxon>
        <taxon>ecological metagenomes</taxon>
    </lineage>
</organism>
<protein>
    <submittedName>
        <fullName evidence="2">Unannotated protein</fullName>
    </submittedName>
</protein>
<dbReference type="PANTHER" id="PTHR20935:SF0">
    <property type="entry name" value="SERINE_THREONINE-PROTEIN PHOSPHATASE PGAM5, MITOCHONDRIAL"/>
    <property type="match status" value="1"/>
</dbReference>
<dbReference type="CDD" id="cd07040">
    <property type="entry name" value="HP"/>
    <property type="match status" value="1"/>
</dbReference>
<dbReference type="PANTHER" id="PTHR20935">
    <property type="entry name" value="PHOSPHOGLYCERATE MUTASE-RELATED"/>
    <property type="match status" value="1"/>
</dbReference>
<accession>A0A6J7P9N7</accession>
<dbReference type="Gene3D" id="3.40.50.1240">
    <property type="entry name" value="Phosphoglycerate mutase-like"/>
    <property type="match status" value="1"/>
</dbReference>
<reference evidence="2" key="1">
    <citation type="submission" date="2020-05" db="EMBL/GenBank/DDBJ databases">
        <authorList>
            <person name="Chiriac C."/>
            <person name="Salcher M."/>
            <person name="Ghai R."/>
            <person name="Kavagutti S V."/>
        </authorList>
    </citation>
    <scope>NUCLEOTIDE SEQUENCE</scope>
</reference>
<evidence type="ECO:0000256" key="1">
    <source>
        <dbReference type="ARBA" id="ARBA00022801"/>
    </source>
</evidence>
<proteinExistence type="predicted"/>
<keyword evidence="1" id="KW-0378">Hydrolase</keyword>
<dbReference type="SMART" id="SM00855">
    <property type="entry name" value="PGAM"/>
    <property type="match status" value="1"/>
</dbReference>
<evidence type="ECO:0000313" key="2">
    <source>
        <dbReference type="EMBL" id="CAB5000069.1"/>
    </source>
</evidence>
<dbReference type="GO" id="GO:0016787">
    <property type="term" value="F:hydrolase activity"/>
    <property type="evidence" value="ECO:0007669"/>
    <property type="project" value="UniProtKB-KW"/>
</dbReference>